<dbReference type="STRING" id="1826909.A5893_15800"/>
<organism evidence="1 2">
    <name type="scientific">Pedobacter psychrophilus</name>
    <dbReference type="NCBI Taxonomy" id="1826909"/>
    <lineage>
        <taxon>Bacteria</taxon>
        <taxon>Pseudomonadati</taxon>
        <taxon>Bacteroidota</taxon>
        <taxon>Sphingobacteriia</taxon>
        <taxon>Sphingobacteriales</taxon>
        <taxon>Sphingobacteriaceae</taxon>
        <taxon>Pedobacter</taxon>
    </lineage>
</organism>
<reference evidence="1 2" key="2">
    <citation type="submission" date="2016-06" db="EMBL/GenBank/DDBJ databases">
        <title>Pedobacter psychrophilus sp. nov., isolated from Antarctic fragmentary rock.</title>
        <authorList>
            <person name="Svec P."/>
        </authorList>
    </citation>
    <scope>NUCLEOTIDE SEQUENCE [LARGE SCALE GENOMIC DNA]</scope>
    <source>
        <strain evidence="1 2">CCM 8644</strain>
    </source>
</reference>
<reference evidence="1 2" key="1">
    <citation type="submission" date="2016-04" db="EMBL/GenBank/DDBJ databases">
        <authorList>
            <person name="Evans L.H."/>
            <person name="Alamgir A."/>
            <person name="Owens N."/>
            <person name="Weber N.D."/>
            <person name="Virtaneva K."/>
            <person name="Barbian K."/>
            <person name="Babar A."/>
            <person name="Rosenke K."/>
        </authorList>
    </citation>
    <scope>NUCLEOTIDE SEQUENCE [LARGE SCALE GENOMIC DNA]</scope>
    <source>
        <strain evidence="1 2">CCM 8644</strain>
    </source>
</reference>
<gene>
    <name evidence="1" type="ORF">A5893_15800</name>
</gene>
<dbReference type="AlphaFoldDB" id="A0A179DB28"/>
<protein>
    <recommendedName>
        <fullName evidence="3">Toxin-antitoxin system YwqK family antitoxin</fullName>
    </recommendedName>
</protein>
<dbReference type="Proteomes" id="UP000078459">
    <property type="component" value="Unassembled WGS sequence"/>
</dbReference>
<proteinExistence type="predicted"/>
<dbReference type="SUPFAM" id="SSF82185">
    <property type="entry name" value="Histone H3 K4-specific methyltransferase SET7/9 N-terminal domain"/>
    <property type="match status" value="1"/>
</dbReference>
<evidence type="ECO:0008006" key="3">
    <source>
        <dbReference type="Google" id="ProtNLM"/>
    </source>
</evidence>
<comment type="caution">
    <text evidence="1">The sequence shown here is derived from an EMBL/GenBank/DDBJ whole genome shotgun (WGS) entry which is preliminary data.</text>
</comment>
<name>A0A179DB28_9SPHI</name>
<sequence length="177" mass="20717">MGCESQNQKIVLNEIKNSSEAGFHSVNGLMFKNNQPYTGYIFSFYAQTNDTLEVTGYYLGKEHGNWRKYSVNGTKTESRFFVNGFKEGELKAWWPDGRKKLHYHFQNNEYEGNYKEWNYQGQLTLNLNYHKGYEEGVEQMFYDDGKVRANYIIKNGRRFGLLGTKNCTNVSDSIFKN</sequence>
<evidence type="ECO:0000313" key="2">
    <source>
        <dbReference type="Proteomes" id="UP000078459"/>
    </source>
</evidence>
<keyword evidence="2" id="KW-1185">Reference proteome</keyword>
<accession>A0A179DB28</accession>
<evidence type="ECO:0000313" key="1">
    <source>
        <dbReference type="EMBL" id="OAQ38255.1"/>
    </source>
</evidence>
<dbReference type="Gene3D" id="3.90.930.1">
    <property type="match status" value="1"/>
</dbReference>
<dbReference type="EMBL" id="LWHJ01000031">
    <property type="protein sequence ID" value="OAQ38255.1"/>
    <property type="molecule type" value="Genomic_DNA"/>
</dbReference>